<gene>
    <name evidence="3" type="ORF">GGQ88_000618</name>
</gene>
<evidence type="ECO:0000313" key="3">
    <source>
        <dbReference type="EMBL" id="MBB3859378.1"/>
    </source>
</evidence>
<dbReference type="InterPro" id="IPR005625">
    <property type="entry name" value="PepSY-ass_TM"/>
</dbReference>
<protein>
    <submittedName>
        <fullName evidence="3">Putative iron-regulated membrane protein</fullName>
    </submittedName>
</protein>
<evidence type="ECO:0000313" key="4">
    <source>
        <dbReference type="Proteomes" id="UP000562395"/>
    </source>
</evidence>
<accession>A0A7W5ZUJ5</accession>
<dbReference type="EMBL" id="JACICY010000001">
    <property type="protein sequence ID" value="MBB3859378.1"/>
    <property type="molecule type" value="Genomic_DNA"/>
</dbReference>
<keyword evidence="2" id="KW-0472">Membrane</keyword>
<organism evidence="3 4">
    <name type="scientific">Novosphingobium hassiacum</name>
    <dbReference type="NCBI Taxonomy" id="173676"/>
    <lineage>
        <taxon>Bacteria</taxon>
        <taxon>Pseudomonadati</taxon>
        <taxon>Pseudomonadota</taxon>
        <taxon>Alphaproteobacteria</taxon>
        <taxon>Sphingomonadales</taxon>
        <taxon>Sphingomonadaceae</taxon>
        <taxon>Novosphingobium</taxon>
    </lineage>
</organism>
<reference evidence="3 4" key="1">
    <citation type="submission" date="2020-08" db="EMBL/GenBank/DDBJ databases">
        <title>Genomic Encyclopedia of Type Strains, Phase IV (KMG-IV): sequencing the most valuable type-strain genomes for metagenomic binning, comparative biology and taxonomic classification.</title>
        <authorList>
            <person name="Goeker M."/>
        </authorList>
    </citation>
    <scope>NUCLEOTIDE SEQUENCE [LARGE SCALE GENOMIC DNA]</scope>
    <source>
        <strain evidence="3 4">DSM 14552</strain>
    </source>
</reference>
<dbReference type="Proteomes" id="UP000562395">
    <property type="component" value="Unassembled WGS sequence"/>
</dbReference>
<evidence type="ECO:0000256" key="1">
    <source>
        <dbReference type="SAM" id="MobiDB-lite"/>
    </source>
</evidence>
<dbReference type="PANTHER" id="PTHR34219:SF5">
    <property type="entry name" value="BLR4505 PROTEIN"/>
    <property type="match status" value="1"/>
</dbReference>
<keyword evidence="4" id="KW-1185">Reference proteome</keyword>
<dbReference type="PANTHER" id="PTHR34219">
    <property type="entry name" value="IRON-REGULATED INNER MEMBRANE PROTEIN-RELATED"/>
    <property type="match status" value="1"/>
</dbReference>
<feature type="transmembrane region" description="Helical" evidence="2">
    <location>
        <begin position="148"/>
        <end position="181"/>
    </location>
</feature>
<sequence length="442" mass="49406">MTKPVQIRDVAVKLHRYLGLLLAFFLVIIAATGSVIAFYDDLERALNPRMRVVAPRAQPVTVDDALRIRERLEAEDPHSHLFSLQFPQKADEPLFSRVMPAIDKRSGEPMPIDYDEVFANPYTGERLGQRIIGAATLRPDGIPSFLYYLHYALIFPLGIGILLIGSLGLVWAVAALSGFYLTFPAKVKRGKSGNKPRPFHKRWATSWKVSKGNNSNRFVLDLHRATGLWLWPLLMIFAITGFALNLGGYYGSFIKNFAEYEHFQELPPRAPLAAPLIEPPVNWFKAAELGQEYFRQAAEREGFTLGKPAAIEYRRDLGVYFFLMHTSRDLLDAQGNPTETDSPATAATIAIDARDGRLLGLQLPTGQRAGNTITSWIVALHVTAIGGRAWQIAVSAFGLLVVGISLTGVLLWWRRRRLPRAKPVTAQSKADGKQNYKQQPKY</sequence>
<name>A0A7W5ZUJ5_9SPHN</name>
<dbReference type="Pfam" id="PF03929">
    <property type="entry name" value="PepSY_TM"/>
    <property type="match status" value="1"/>
</dbReference>
<feature type="region of interest" description="Disordered" evidence="1">
    <location>
        <begin position="423"/>
        <end position="442"/>
    </location>
</feature>
<keyword evidence="2" id="KW-0812">Transmembrane</keyword>
<feature type="transmembrane region" description="Helical" evidence="2">
    <location>
        <begin position="228"/>
        <end position="250"/>
    </location>
</feature>
<dbReference type="RefSeq" id="WP_183611634.1">
    <property type="nucleotide sequence ID" value="NZ_JACICY010000001.1"/>
</dbReference>
<feature type="transmembrane region" description="Helical" evidence="2">
    <location>
        <begin position="389"/>
        <end position="413"/>
    </location>
</feature>
<comment type="caution">
    <text evidence="3">The sequence shown here is derived from an EMBL/GenBank/DDBJ whole genome shotgun (WGS) entry which is preliminary data.</text>
</comment>
<dbReference type="AlphaFoldDB" id="A0A7W5ZUJ5"/>
<evidence type="ECO:0000256" key="2">
    <source>
        <dbReference type="SAM" id="Phobius"/>
    </source>
</evidence>
<proteinExistence type="predicted"/>
<keyword evidence="2" id="KW-1133">Transmembrane helix</keyword>
<feature type="transmembrane region" description="Helical" evidence="2">
    <location>
        <begin position="20"/>
        <end position="39"/>
    </location>
</feature>